<keyword evidence="2" id="KW-0315">Glutamine amidotransferase</keyword>
<name>A0ABS9Z919_9HYPH</name>
<gene>
    <name evidence="2" type="ORF">K2U94_14535</name>
</gene>
<dbReference type="PROSITE" id="PS51273">
    <property type="entry name" value="GATASE_TYPE_1"/>
    <property type="match status" value="1"/>
</dbReference>
<keyword evidence="3" id="KW-1185">Reference proteome</keyword>
<proteinExistence type="predicted"/>
<feature type="domain" description="Glutamine amidotransferase" evidence="1">
    <location>
        <begin position="46"/>
        <end position="182"/>
    </location>
</feature>
<comment type="caution">
    <text evidence="2">The sequence shown here is derived from an EMBL/GenBank/DDBJ whole genome shotgun (WGS) entry which is preliminary data.</text>
</comment>
<evidence type="ECO:0000259" key="1">
    <source>
        <dbReference type="Pfam" id="PF00117"/>
    </source>
</evidence>
<accession>A0ABS9Z919</accession>
<dbReference type="NCBIfam" id="NF005458">
    <property type="entry name" value="PRK07053.1"/>
    <property type="match status" value="1"/>
</dbReference>
<dbReference type="Gene3D" id="3.40.50.880">
    <property type="match status" value="1"/>
</dbReference>
<dbReference type="PANTHER" id="PTHR42695">
    <property type="entry name" value="GLUTAMINE AMIDOTRANSFERASE YLR126C-RELATED"/>
    <property type="match status" value="1"/>
</dbReference>
<dbReference type="InterPro" id="IPR029062">
    <property type="entry name" value="Class_I_gatase-like"/>
</dbReference>
<dbReference type="Proteomes" id="UP001139104">
    <property type="component" value="Unassembled WGS sequence"/>
</dbReference>
<evidence type="ECO:0000313" key="2">
    <source>
        <dbReference type="EMBL" id="MCI4683960.1"/>
    </source>
</evidence>
<protein>
    <submittedName>
        <fullName evidence="2">Glutamine amidotransferase</fullName>
    </submittedName>
</protein>
<dbReference type="Pfam" id="PF00117">
    <property type="entry name" value="GATase"/>
    <property type="match status" value="1"/>
</dbReference>
<reference evidence="2" key="1">
    <citation type="journal article" date="2022" name="ISME J.">
        <title>Identification of active gaseous-alkane degraders at natural gas seeps.</title>
        <authorList>
            <person name="Farhan Ul Haque M."/>
            <person name="Hernandez M."/>
            <person name="Crombie A.T."/>
            <person name="Murrell J.C."/>
        </authorList>
    </citation>
    <scope>NUCLEOTIDE SEQUENCE</scope>
    <source>
        <strain evidence="2">PC2</strain>
    </source>
</reference>
<dbReference type="InterPro" id="IPR044992">
    <property type="entry name" value="ChyE-like"/>
</dbReference>
<organism evidence="2 3">
    <name type="scientific">Candidatus Rhodoblastus alkanivorans</name>
    <dbReference type="NCBI Taxonomy" id="2954117"/>
    <lineage>
        <taxon>Bacteria</taxon>
        <taxon>Pseudomonadati</taxon>
        <taxon>Pseudomonadota</taxon>
        <taxon>Alphaproteobacteria</taxon>
        <taxon>Hyphomicrobiales</taxon>
        <taxon>Rhodoblastaceae</taxon>
        <taxon>Rhodoblastus</taxon>
    </lineage>
</organism>
<dbReference type="RefSeq" id="WP_243067877.1">
    <property type="nucleotide sequence ID" value="NZ_JAIVFK010000024.1"/>
</dbReference>
<dbReference type="PANTHER" id="PTHR42695:SF5">
    <property type="entry name" value="GLUTAMINE AMIDOTRANSFERASE YLR126C-RELATED"/>
    <property type="match status" value="1"/>
</dbReference>
<dbReference type="CDD" id="cd01741">
    <property type="entry name" value="GATase1_1"/>
    <property type="match status" value="1"/>
</dbReference>
<dbReference type="InterPro" id="IPR017926">
    <property type="entry name" value="GATASE"/>
</dbReference>
<sequence>MSRTCLVIRHVAFEGLGVLASLLTNLDFEIRCFDAGLEPFPVADMQSCDLLVVLGGPIGVYQVEDYPWLIVETAAIGERLRAQKPTLGICLGAQLMAASLGARVDPGQAKEIGYAPLSLTPTGLASVLAPFANEPVLHWHGDNFDLPRGSVRLAFTQACPNQAFAIENYALGLQFHLEVDPDALESWLIGHAVELSAAGVRPATLRKQAALHGAETAARGMEVIARWLEGVFA</sequence>
<dbReference type="EMBL" id="JAIVFP010000001">
    <property type="protein sequence ID" value="MCI4683960.1"/>
    <property type="molecule type" value="Genomic_DNA"/>
</dbReference>
<evidence type="ECO:0000313" key="3">
    <source>
        <dbReference type="Proteomes" id="UP001139104"/>
    </source>
</evidence>
<dbReference type="SUPFAM" id="SSF52317">
    <property type="entry name" value="Class I glutamine amidotransferase-like"/>
    <property type="match status" value="1"/>
</dbReference>